<dbReference type="PROSITE" id="PS51918">
    <property type="entry name" value="RADICAL_SAM"/>
    <property type="match status" value="1"/>
</dbReference>
<evidence type="ECO:0000256" key="1">
    <source>
        <dbReference type="ARBA" id="ARBA00017228"/>
    </source>
</evidence>
<dbReference type="Proteomes" id="UP000190637">
    <property type="component" value="Unassembled WGS sequence"/>
</dbReference>
<proteinExistence type="predicted"/>
<dbReference type="Gene3D" id="3.30.750.200">
    <property type="match status" value="1"/>
</dbReference>
<dbReference type="GO" id="GO:0051539">
    <property type="term" value="F:4 iron, 4 sulfur cluster binding"/>
    <property type="evidence" value="ECO:0007669"/>
    <property type="project" value="TreeGrafter"/>
</dbReference>
<dbReference type="CDD" id="cd01335">
    <property type="entry name" value="Radical_SAM"/>
    <property type="match status" value="1"/>
</dbReference>
<dbReference type="GO" id="GO:0006779">
    <property type="term" value="P:porphyrin-containing compound biosynthetic process"/>
    <property type="evidence" value="ECO:0007669"/>
    <property type="project" value="TreeGrafter"/>
</dbReference>
<dbReference type="STRING" id="1122192.SAMN02745673_04779"/>
<protein>
    <recommendedName>
        <fullName evidence="1">Heme chaperone HemW</fullName>
    </recommendedName>
</protein>
<dbReference type="OrthoDB" id="9808022at2"/>
<dbReference type="SFLD" id="SFLDG01065">
    <property type="entry name" value="anaerobic_coproporphyrinogen-I"/>
    <property type="match status" value="1"/>
</dbReference>
<dbReference type="InterPro" id="IPR007197">
    <property type="entry name" value="rSAM"/>
</dbReference>
<dbReference type="GO" id="GO:0005737">
    <property type="term" value="C:cytoplasm"/>
    <property type="evidence" value="ECO:0007669"/>
    <property type="project" value="TreeGrafter"/>
</dbReference>
<dbReference type="InterPro" id="IPR058240">
    <property type="entry name" value="rSAM_sf"/>
</dbReference>
<evidence type="ECO:0000259" key="2">
    <source>
        <dbReference type="PROSITE" id="PS51918"/>
    </source>
</evidence>
<dbReference type="NCBIfam" id="NF006067">
    <property type="entry name" value="PRK08208.1"/>
    <property type="match status" value="1"/>
</dbReference>
<dbReference type="SMART" id="SM00729">
    <property type="entry name" value="Elp3"/>
    <property type="match status" value="1"/>
</dbReference>
<name>A0A1T4TCA9_9ACTN</name>
<dbReference type="SFLD" id="SFLDS00029">
    <property type="entry name" value="Radical_SAM"/>
    <property type="match status" value="1"/>
</dbReference>
<dbReference type="Pfam" id="PF04055">
    <property type="entry name" value="Radical_SAM"/>
    <property type="match status" value="1"/>
</dbReference>
<gene>
    <name evidence="3" type="ORF">SAMN02745673_04779</name>
</gene>
<keyword evidence="4" id="KW-1185">Reference proteome</keyword>
<dbReference type="RefSeq" id="WP_078763995.1">
    <property type="nucleotide sequence ID" value="NZ_FUWS01000018.1"/>
</dbReference>
<accession>A0A1T4TCA9</accession>
<reference evidence="3 4" key="1">
    <citation type="submission" date="2017-02" db="EMBL/GenBank/DDBJ databases">
        <authorList>
            <person name="Peterson S.W."/>
        </authorList>
    </citation>
    <scope>NUCLEOTIDE SEQUENCE [LARGE SCALE GENOMIC DNA]</scope>
    <source>
        <strain evidence="3 4">DSM 45154</strain>
    </source>
</reference>
<dbReference type="SUPFAM" id="SSF102114">
    <property type="entry name" value="Radical SAM enzymes"/>
    <property type="match status" value="1"/>
</dbReference>
<feature type="domain" description="Radical SAM core" evidence="2">
    <location>
        <begin position="48"/>
        <end position="285"/>
    </location>
</feature>
<dbReference type="EMBL" id="FUWS01000018">
    <property type="protein sequence ID" value="SKA38037.1"/>
    <property type="molecule type" value="Genomic_DNA"/>
</dbReference>
<dbReference type="GO" id="GO:0003824">
    <property type="term" value="F:catalytic activity"/>
    <property type="evidence" value="ECO:0007669"/>
    <property type="project" value="InterPro"/>
</dbReference>
<dbReference type="AlphaFoldDB" id="A0A1T4TCA9"/>
<evidence type="ECO:0000313" key="4">
    <source>
        <dbReference type="Proteomes" id="UP000190637"/>
    </source>
</evidence>
<dbReference type="InterPro" id="IPR006638">
    <property type="entry name" value="Elp3/MiaA/NifB-like_rSAM"/>
</dbReference>
<sequence length="451" mass="49829">MTSLDITPLAPSEPGEDSPYRSYVYAYPHKTAYRPLPDRPRLREVWAGEPRDALSLYLHVPFCEMRCGFCNLFTRSTPPAEQVAAYLDALERQAEAVAEAIPGARYARGALGGGTPTYLTADELARLYDIAGRVLGADLAAIPTSVETSPATATPDRLDVLAEHGVSRVSIGVQSFIDAEAHAAGRPQRRAEVDRALDAIRARTDAALNIDLIYGIDGQTPRTWRYSLDTALEREPEELYLYPLYVRPLTGLGRRARDWDDHRLSLYRQGRDHLLDNGYRQVSMRMFERGDAPRAQGPDYCCQSDGMVGLGCGARSYTADLHYSFDYAVGVGAVRAILADYTARDRAGFERAEVGFRLDEGERRRRHLLQSLLRAEGVDPDLYRDRFASHPAADFPAEFAELAARGWLVPGSDAEGERPLLTAEGLAHSDAIGPLFFSPRVTASMAGYDAR</sequence>
<evidence type="ECO:0000313" key="3">
    <source>
        <dbReference type="EMBL" id="SKA38037.1"/>
    </source>
</evidence>
<dbReference type="InterPro" id="IPR034505">
    <property type="entry name" value="Coproporphyrinogen-III_oxidase"/>
</dbReference>
<dbReference type="PANTHER" id="PTHR13932:SF5">
    <property type="entry name" value="RADICAL S-ADENOSYL METHIONINE DOMAIN-CONTAINING PROTEIN 1, MITOCHONDRIAL"/>
    <property type="match status" value="1"/>
</dbReference>
<organism evidence="3 4">
    <name type="scientific">Marinactinospora thermotolerans DSM 45154</name>
    <dbReference type="NCBI Taxonomy" id="1122192"/>
    <lineage>
        <taxon>Bacteria</taxon>
        <taxon>Bacillati</taxon>
        <taxon>Actinomycetota</taxon>
        <taxon>Actinomycetes</taxon>
        <taxon>Streptosporangiales</taxon>
        <taxon>Nocardiopsidaceae</taxon>
        <taxon>Marinactinospora</taxon>
    </lineage>
</organism>
<dbReference type="PANTHER" id="PTHR13932">
    <property type="entry name" value="COPROPORPHYRINIGEN III OXIDASE"/>
    <property type="match status" value="1"/>
</dbReference>